<reference evidence="2" key="1">
    <citation type="journal article" date="2022" name="Mol. Ecol. Resour.">
        <title>The genomes of chicory, endive, great burdock and yacon provide insights into Asteraceae palaeo-polyploidization history and plant inulin production.</title>
        <authorList>
            <person name="Fan W."/>
            <person name="Wang S."/>
            <person name="Wang H."/>
            <person name="Wang A."/>
            <person name="Jiang F."/>
            <person name="Liu H."/>
            <person name="Zhao H."/>
            <person name="Xu D."/>
            <person name="Zhang Y."/>
        </authorList>
    </citation>
    <scope>NUCLEOTIDE SEQUENCE [LARGE SCALE GENOMIC DNA]</scope>
    <source>
        <strain evidence="2">cv. Punajuju</strain>
    </source>
</reference>
<protein>
    <submittedName>
        <fullName evidence="1">Uncharacterized protein</fullName>
    </submittedName>
</protein>
<name>A0ACB9F2B9_CICIN</name>
<proteinExistence type="predicted"/>
<evidence type="ECO:0000313" key="1">
    <source>
        <dbReference type="EMBL" id="KAI3765414.1"/>
    </source>
</evidence>
<accession>A0ACB9F2B9</accession>
<gene>
    <name evidence="1" type="ORF">L2E82_15447</name>
</gene>
<keyword evidence="2" id="KW-1185">Reference proteome</keyword>
<dbReference type="EMBL" id="CM042011">
    <property type="protein sequence ID" value="KAI3765414.1"/>
    <property type="molecule type" value="Genomic_DNA"/>
</dbReference>
<sequence length="210" mass="22949">MGWMLLMANMQMEGRSDGDWCNDHQLDRGLLTESLKCNSNNSSPAGLQPCSFSSGGVRSRGGGASGGGGGLDFIEHTVSKFDTLVGVAIKYGVEVVDIKRMNGLTTDQQMFALKSLQIPLQGRHPPSSRISNGSTNLEVTPVSDTDSDLFNSIKSLKLSSSYYGVGESFEMTVIGKSERVNVSVTNEKTDGFNKYFERLVRRRNRKNTIH</sequence>
<dbReference type="Proteomes" id="UP001055811">
    <property type="component" value="Linkage Group LG03"/>
</dbReference>
<comment type="caution">
    <text evidence="1">The sequence shown here is derived from an EMBL/GenBank/DDBJ whole genome shotgun (WGS) entry which is preliminary data.</text>
</comment>
<evidence type="ECO:0000313" key="2">
    <source>
        <dbReference type="Proteomes" id="UP001055811"/>
    </source>
</evidence>
<reference evidence="1 2" key="2">
    <citation type="journal article" date="2022" name="Mol. Ecol. Resour.">
        <title>The genomes of chicory, endive, great burdock and yacon provide insights into Asteraceae paleo-polyploidization history and plant inulin production.</title>
        <authorList>
            <person name="Fan W."/>
            <person name="Wang S."/>
            <person name="Wang H."/>
            <person name="Wang A."/>
            <person name="Jiang F."/>
            <person name="Liu H."/>
            <person name="Zhao H."/>
            <person name="Xu D."/>
            <person name="Zhang Y."/>
        </authorList>
    </citation>
    <scope>NUCLEOTIDE SEQUENCE [LARGE SCALE GENOMIC DNA]</scope>
    <source>
        <strain evidence="2">cv. Punajuju</strain>
        <tissue evidence="1">Leaves</tissue>
    </source>
</reference>
<organism evidence="1 2">
    <name type="scientific">Cichorium intybus</name>
    <name type="common">Chicory</name>
    <dbReference type="NCBI Taxonomy" id="13427"/>
    <lineage>
        <taxon>Eukaryota</taxon>
        <taxon>Viridiplantae</taxon>
        <taxon>Streptophyta</taxon>
        <taxon>Embryophyta</taxon>
        <taxon>Tracheophyta</taxon>
        <taxon>Spermatophyta</taxon>
        <taxon>Magnoliopsida</taxon>
        <taxon>eudicotyledons</taxon>
        <taxon>Gunneridae</taxon>
        <taxon>Pentapetalae</taxon>
        <taxon>asterids</taxon>
        <taxon>campanulids</taxon>
        <taxon>Asterales</taxon>
        <taxon>Asteraceae</taxon>
        <taxon>Cichorioideae</taxon>
        <taxon>Cichorieae</taxon>
        <taxon>Cichoriinae</taxon>
        <taxon>Cichorium</taxon>
    </lineage>
</organism>